<sequence length="67" mass="7090">MAIARALAFSGDVLLLDEPFNGLDEARREQAAALMRASARLIVVATHDGLDAQLLGAHQTLELPPPA</sequence>
<protein>
    <recommendedName>
        <fullName evidence="3">ABC transporter ATP-binding protein</fullName>
    </recommendedName>
</protein>
<evidence type="ECO:0000313" key="2">
    <source>
        <dbReference type="Proteomes" id="UP000824128"/>
    </source>
</evidence>
<comment type="caution">
    <text evidence="1">The sequence shown here is derived from an EMBL/GenBank/DDBJ whole genome shotgun (WGS) entry which is preliminary data.</text>
</comment>
<reference evidence="1" key="1">
    <citation type="submission" date="2020-10" db="EMBL/GenBank/DDBJ databases">
        <authorList>
            <person name="Gilroy R."/>
        </authorList>
    </citation>
    <scope>NUCLEOTIDE SEQUENCE</scope>
    <source>
        <strain evidence="1">ChiGjej2B2-16831</strain>
    </source>
</reference>
<evidence type="ECO:0000313" key="1">
    <source>
        <dbReference type="EMBL" id="HIU94668.1"/>
    </source>
</evidence>
<dbReference type="InterPro" id="IPR027417">
    <property type="entry name" value="P-loop_NTPase"/>
</dbReference>
<accession>A0A9D1N4S5</accession>
<dbReference type="EMBL" id="DVNZ01000186">
    <property type="protein sequence ID" value="HIU94668.1"/>
    <property type="molecule type" value="Genomic_DNA"/>
</dbReference>
<name>A0A9D1N4S5_9FIRM</name>
<reference evidence="1" key="2">
    <citation type="journal article" date="2021" name="PeerJ">
        <title>Extensive microbial diversity within the chicken gut microbiome revealed by metagenomics and culture.</title>
        <authorList>
            <person name="Gilroy R."/>
            <person name="Ravi A."/>
            <person name="Getino M."/>
            <person name="Pursley I."/>
            <person name="Horton D.L."/>
            <person name="Alikhan N.F."/>
            <person name="Baker D."/>
            <person name="Gharbi K."/>
            <person name="Hall N."/>
            <person name="Watson M."/>
            <person name="Adriaenssens E.M."/>
            <person name="Foster-Nyarko E."/>
            <person name="Jarju S."/>
            <person name="Secka A."/>
            <person name="Antonio M."/>
            <person name="Oren A."/>
            <person name="Chaudhuri R.R."/>
            <person name="La Ragione R."/>
            <person name="Hildebrand F."/>
            <person name="Pallen M.J."/>
        </authorList>
    </citation>
    <scope>NUCLEOTIDE SEQUENCE</scope>
    <source>
        <strain evidence="1">ChiGjej2B2-16831</strain>
    </source>
</reference>
<dbReference type="AlphaFoldDB" id="A0A9D1N4S5"/>
<dbReference type="CDD" id="cd00267">
    <property type="entry name" value="ABC_ATPase"/>
    <property type="match status" value="1"/>
</dbReference>
<organism evidence="1 2">
    <name type="scientific">Candidatus Aphodomorpha intestinavium</name>
    <dbReference type="NCBI Taxonomy" id="2840672"/>
    <lineage>
        <taxon>Bacteria</taxon>
        <taxon>Bacillati</taxon>
        <taxon>Bacillota</taxon>
        <taxon>Clostridia</taxon>
        <taxon>Eubacteriales</taxon>
        <taxon>Candidatus Aphodomorpha</taxon>
    </lineage>
</organism>
<gene>
    <name evidence="1" type="ORF">IAD24_05855</name>
</gene>
<dbReference type="Proteomes" id="UP000824128">
    <property type="component" value="Unassembled WGS sequence"/>
</dbReference>
<dbReference type="SUPFAM" id="SSF52540">
    <property type="entry name" value="P-loop containing nucleoside triphosphate hydrolases"/>
    <property type="match status" value="1"/>
</dbReference>
<evidence type="ECO:0008006" key="3">
    <source>
        <dbReference type="Google" id="ProtNLM"/>
    </source>
</evidence>
<dbReference type="Gene3D" id="3.40.50.300">
    <property type="entry name" value="P-loop containing nucleotide triphosphate hydrolases"/>
    <property type="match status" value="1"/>
</dbReference>
<proteinExistence type="predicted"/>